<proteinExistence type="predicted"/>
<name>A0ACC5U9E0_9FLAO</name>
<organism evidence="1 2">
    <name type="scientific">Pseudotamlana agarivorans</name>
    <dbReference type="NCBI Taxonomy" id="481183"/>
    <lineage>
        <taxon>Bacteria</taxon>
        <taxon>Pseudomonadati</taxon>
        <taxon>Bacteroidota</taxon>
        <taxon>Flavobacteriia</taxon>
        <taxon>Flavobacteriales</taxon>
        <taxon>Flavobacteriaceae</taxon>
        <taxon>Pseudotamlana</taxon>
    </lineage>
</organism>
<reference evidence="1" key="1">
    <citation type="submission" date="2021-05" db="EMBL/GenBank/DDBJ databases">
        <title>Draft genomes of bacteria isolated from model marine particles.</title>
        <authorList>
            <person name="Datta M.S."/>
            <person name="Schwartzman J.A."/>
            <person name="Enke T.N."/>
            <person name="Saavedra J."/>
            <person name="Cermak N."/>
            <person name="Cordero O.X."/>
        </authorList>
    </citation>
    <scope>NUCLEOTIDE SEQUENCE</scope>
    <source>
        <strain evidence="1">I2M19</strain>
    </source>
</reference>
<dbReference type="Proteomes" id="UP001647509">
    <property type="component" value="Unassembled WGS sequence"/>
</dbReference>
<evidence type="ECO:0000313" key="2">
    <source>
        <dbReference type="Proteomes" id="UP001647509"/>
    </source>
</evidence>
<gene>
    <name evidence="1" type="ORF">KO493_09440</name>
</gene>
<comment type="caution">
    <text evidence="1">The sequence shown here is derived from an EMBL/GenBank/DDBJ whole genome shotgun (WGS) entry which is preliminary data.</text>
</comment>
<protein>
    <submittedName>
        <fullName evidence="1">DUF4959 domain-containing protein</fullName>
    </submittedName>
</protein>
<dbReference type="EMBL" id="JAHKPD010000013">
    <property type="protein sequence ID" value="MBU2950921.1"/>
    <property type="molecule type" value="Genomic_DNA"/>
</dbReference>
<sequence length="410" mass="45874">MNNKLSILLLCVATFFSCEEDTIRPLVIDDGVSPSSIQNIIVDNFAGGAKLTYSLPQEEDLLYVEAEFIRQDNAEISRVRASLFNNTLEVHGFGEEKDYEINLYAVDQSENKSAPVTTIIRPLRAPIQFVGESLEVFPDFGGMYVSWENPYETNVSLEISVLDEFGQPNVVDIVYSEALEGGVAIRGFDPVEKTFTIVVKDRYGNIYPTQRFVVTPLFEEAADKTYYRTLAALGLTIPHETPAFNARWGLENIYNGDTRPNVRQAFLSAASSWIDPDGELPGYEGLNAQYFTLDIGTEIKLSRILMHTAAFDKDTPKVFDIWGANQLNADGSLDGWVKIADKRETIKPSGTPYGVDPTQEDIEAAERGFDVLIDANAPPVRYIRFVNRQSWDGNTLIKIAEMEFFGEIIN</sequence>
<accession>A0ACC5U9E0</accession>
<keyword evidence="2" id="KW-1185">Reference proteome</keyword>
<evidence type="ECO:0000313" key="1">
    <source>
        <dbReference type="EMBL" id="MBU2950921.1"/>
    </source>
</evidence>